<dbReference type="InterPro" id="IPR025665">
    <property type="entry name" value="Beta-barrel_OMP_2"/>
</dbReference>
<dbReference type="AlphaFoldDB" id="A0A6B3R5A7"/>
<gene>
    <name evidence="3" type="ORF">G3567_09190</name>
</gene>
<evidence type="ECO:0000313" key="4">
    <source>
        <dbReference type="Proteomes" id="UP000478505"/>
    </source>
</evidence>
<feature type="chain" id="PRO_5025625764" evidence="1">
    <location>
        <begin position="23"/>
        <end position="174"/>
    </location>
</feature>
<evidence type="ECO:0000313" key="3">
    <source>
        <dbReference type="EMBL" id="NEV94317.1"/>
    </source>
</evidence>
<protein>
    <submittedName>
        <fullName evidence="3">PorT family protein</fullName>
    </submittedName>
</protein>
<dbReference type="Pfam" id="PF13568">
    <property type="entry name" value="OMP_b-brl_2"/>
    <property type="match status" value="1"/>
</dbReference>
<feature type="signal peptide" evidence="1">
    <location>
        <begin position="1"/>
        <end position="22"/>
    </location>
</feature>
<dbReference type="InterPro" id="IPR011250">
    <property type="entry name" value="OMP/PagP_B-barrel"/>
</dbReference>
<name>A0A6B3R5A7_9FLAO</name>
<dbReference type="Proteomes" id="UP000478505">
    <property type="component" value="Unassembled WGS sequence"/>
</dbReference>
<sequence>MKHLIKFLALGFFFLTLTPSNSQSLDLGIKAGINYASLSGLQEDSRLGLTGGAFIGARFSSFTLQAEVLFSQQGGEFNQESIETDYALVPVILKVHFLKIFNLQAGPQFNFLVNESDVLDSEKLSISGAAGIGLSLGSSLSIDARYNYGFNDVVFEGAEGNNTFISVALGFSFL</sequence>
<keyword evidence="4" id="KW-1185">Reference proteome</keyword>
<feature type="domain" description="Outer membrane protein beta-barrel" evidence="2">
    <location>
        <begin position="22"/>
        <end position="153"/>
    </location>
</feature>
<evidence type="ECO:0000256" key="1">
    <source>
        <dbReference type="SAM" id="SignalP"/>
    </source>
</evidence>
<proteinExistence type="predicted"/>
<comment type="caution">
    <text evidence="3">The sequence shown here is derived from an EMBL/GenBank/DDBJ whole genome shotgun (WGS) entry which is preliminary data.</text>
</comment>
<accession>A0A6B3R5A7</accession>
<dbReference type="SUPFAM" id="SSF56925">
    <property type="entry name" value="OMPA-like"/>
    <property type="match status" value="1"/>
</dbReference>
<keyword evidence="1" id="KW-0732">Signal</keyword>
<organism evidence="3 4">
    <name type="scientific">Psychroflexus aurantiacus</name>
    <dbReference type="NCBI Taxonomy" id="2709310"/>
    <lineage>
        <taxon>Bacteria</taxon>
        <taxon>Pseudomonadati</taxon>
        <taxon>Bacteroidota</taxon>
        <taxon>Flavobacteriia</taxon>
        <taxon>Flavobacteriales</taxon>
        <taxon>Flavobacteriaceae</taxon>
        <taxon>Psychroflexus</taxon>
    </lineage>
</organism>
<dbReference type="EMBL" id="JAAIKD010000004">
    <property type="protein sequence ID" value="NEV94317.1"/>
    <property type="molecule type" value="Genomic_DNA"/>
</dbReference>
<dbReference type="RefSeq" id="WP_164005032.1">
    <property type="nucleotide sequence ID" value="NZ_JAAIKD010000004.1"/>
</dbReference>
<reference evidence="3 4" key="1">
    <citation type="submission" date="2020-02" db="EMBL/GenBank/DDBJ databases">
        <title>Flavobacteriaceae Psychroflexus bacterium YR1-1, complete genome.</title>
        <authorList>
            <person name="Li Y."/>
            <person name="Wu S."/>
        </authorList>
    </citation>
    <scope>NUCLEOTIDE SEQUENCE [LARGE SCALE GENOMIC DNA]</scope>
    <source>
        <strain evidence="3 4">YR1-1</strain>
    </source>
</reference>
<evidence type="ECO:0000259" key="2">
    <source>
        <dbReference type="Pfam" id="PF13568"/>
    </source>
</evidence>